<dbReference type="Gene3D" id="1.10.10.10">
    <property type="entry name" value="Winged helix-like DNA-binding domain superfamily/Winged helix DNA-binding domain"/>
    <property type="match status" value="1"/>
</dbReference>
<evidence type="ECO:0000313" key="6">
    <source>
        <dbReference type="EMBL" id="MFD1910963.1"/>
    </source>
</evidence>
<dbReference type="PRINTS" id="PR00035">
    <property type="entry name" value="HTHGNTR"/>
</dbReference>
<evidence type="ECO:0000256" key="1">
    <source>
        <dbReference type="ARBA" id="ARBA00023015"/>
    </source>
</evidence>
<dbReference type="SUPFAM" id="SSF48008">
    <property type="entry name" value="GntR ligand-binding domain-like"/>
    <property type="match status" value="1"/>
</dbReference>
<evidence type="ECO:0000259" key="5">
    <source>
        <dbReference type="PROSITE" id="PS50949"/>
    </source>
</evidence>
<keyword evidence="1" id="KW-0805">Transcription regulation</keyword>
<organism evidence="6 7">
    <name type="scientific">Halodurantibacterium flavum</name>
    <dbReference type="NCBI Taxonomy" id="1382802"/>
    <lineage>
        <taxon>Bacteria</taxon>
        <taxon>Pseudomonadati</taxon>
        <taxon>Pseudomonadota</taxon>
        <taxon>Alphaproteobacteria</taxon>
        <taxon>Rhodobacterales</taxon>
        <taxon>Paracoccaceae</taxon>
        <taxon>Halodurantibacterium</taxon>
    </lineage>
</organism>
<dbReference type="Pfam" id="PF07729">
    <property type="entry name" value="FCD"/>
    <property type="match status" value="1"/>
</dbReference>
<dbReference type="PANTHER" id="PTHR43537">
    <property type="entry name" value="TRANSCRIPTIONAL REGULATOR, GNTR FAMILY"/>
    <property type="match status" value="1"/>
</dbReference>
<protein>
    <submittedName>
        <fullName evidence="6">FadR/GntR family transcriptional regulator</fullName>
    </submittedName>
</protein>
<dbReference type="SUPFAM" id="SSF46785">
    <property type="entry name" value="Winged helix' DNA-binding domain"/>
    <property type="match status" value="1"/>
</dbReference>
<keyword evidence="7" id="KW-1185">Reference proteome</keyword>
<evidence type="ECO:0000256" key="2">
    <source>
        <dbReference type="ARBA" id="ARBA00023125"/>
    </source>
</evidence>
<feature type="compositionally biased region" description="Polar residues" evidence="4">
    <location>
        <begin position="243"/>
        <end position="259"/>
    </location>
</feature>
<sequence>MIPETLSSENASTALESLRAMLRSGRFPEGSRLPTERVLCDQLGMSRRAVRRALEVLEAEGRIWRRQGSGTYVGQAPDGLQDHVDMLVNGTDFMEIMEVRLQIEPQLARLAALRARPAEVLRMQELAQKLQDSTDADSRELWDGALHRQIARAAGNRLFLALFDIVNRVRQDEAWQTLRERARSSAGSVSVSHDQHSAIVTAIADHDPARAGEAMRQHLMMLRTILYDQTLGETLAPVDLTPQPDTRTTPNQTPDQTGQKLDDFQEPQPTG</sequence>
<comment type="caution">
    <text evidence="6">The sequence shown here is derived from an EMBL/GenBank/DDBJ whole genome shotgun (WGS) entry which is preliminary data.</text>
</comment>
<dbReference type="InterPro" id="IPR011711">
    <property type="entry name" value="GntR_C"/>
</dbReference>
<reference evidence="7" key="1">
    <citation type="journal article" date="2019" name="Int. J. Syst. Evol. Microbiol.">
        <title>The Global Catalogue of Microorganisms (GCM) 10K type strain sequencing project: providing services to taxonomists for standard genome sequencing and annotation.</title>
        <authorList>
            <consortium name="The Broad Institute Genomics Platform"/>
            <consortium name="The Broad Institute Genome Sequencing Center for Infectious Disease"/>
            <person name="Wu L."/>
            <person name="Ma J."/>
        </authorList>
    </citation>
    <scope>NUCLEOTIDE SEQUENCE [LARGE SCALE GENOMIC DNA]</scope>
    <source>
        <strain evidence="7">CGMCC 4.7242</strain>
    </source>
</reference>
<accession>A0ABW4S0X1</accession>
<keyword evidence="2" id="KW-0238">DNA-binding</keyword>
<feature type="domain" description="HTH gntR-type" evidence="5">
    <location>
        <begin position="8"/>
        <end position="76"/>
    </location>
</feature>
<dbReference type="InterPro" id="IPR008920">
    <property type="entry name" value="TF_FadR/GntR_C"/>
</dbReference>
<dbReference type="Pfam" id="PF00392">
    <property type="entry name" value="GntR"/>
    <property type="match status" value="1"/>
</dbReference>
<keyword evidence="3" id="KW-0804">Transcription</keyword>
<dbReference type="RefSeq" id="WP_390259020.1">
    <property type="nucleotide sequence ID" value="NZ_JBHUGH010000002.1"/>
</dbReference>
<proteinExistence type="predicted"/>
<gene>
    <name evidence="6" type="ORF">ACFSGJ_01885</name>
</gene>
<evidence type="ECO:0000256" key="4">
    <source>
        <dbReference type="SAM" id="MobiDB-lite"/>
    </source>
</evidence>
<dbReference type="EMBL" id="JBHUGH010000002">
    <property type="protein sequence ID" value="MFD1910963.1"/>
    <property type="molecule type" value="Genomic_DNA"/>
</dbReference>
<dbReference type="SMART" id="SM00345">
    <property type="entry name" value="HTH_GNTR"/>
    <property type="match status" value="1"/>
</dbReference>
<name>A0ABW4S0X1_9RHOB</name>
<dbReference type="InterPro" id="IPR036388">
    <property type="entry name" value="WH-like_DNA-bd_sf"/>
</dbReference>
<dbReference type="PROSITE" id="PS50949">
    <property type="entry name" value="HTH_GNTR"/>
    <property type="match status" value="1"/>
</dbReference>
<dbReference type="SMART" id="SM00895">
    <property type="entry name" value="FCD"/>
    <property type="match status" value="1"/>
</dbReference>
<evidence type="ECO:0000256" key="3">
    <source>
        <dbReference type="ARBA" id="ARBA00023163"/>
    </source>
</evidence>
<feature type="region of interest" description="Disordered" evidence="4">
    <location>
        <begin position="236"/>
        <end position="271"/>
    </location>
</feature>
<evidence type="ECO:0000313" key="7">
    <source>
        <dbReference type="Proteomes" id="UP001597353"/>
    </source>
</evidence>
<dbReference type="CDD" id="cd07377">
    <property type="entry name" value="WHTH_GntR"/>
    <property type="match status" value="1"/>
</dbReference>
<dbReference type="Proteomes" id="UP001597353">
    <property type="component" value="Unassembled WGS sequence"/>
</dbReference>
<dbReference type="Gene3D" id="1.20.120.530">
    <property type="entry name" value="GntR ligand-binding domain-like"/>
    <property type="match status" value="1"/>
</dbReference>
<dbReference type="PANTHER" id="PTHR43537:SF5">
    <property type="entry name" value="UXU OPERON TRANSCRIPTIONAL REGULATOR"/>
    <property type="match status" value="1"/>
</dbReference>
<dbReference type="InterPro" id="IPR000524">
    <property type="entry name" value="Tscrpt_reg_HTH_GntR"/>
</dbReference>
<dbReference type="InterPro" id="IPR036390">
    <property type="entry name" value="WH_DNA-bd_sf"/>
</dbReference>